<dbReference type="Pfam" id="PF19258">
    <property type="entry name" value="KxYKxGKxW_sig"/>
    <property type="match status" value="1"/>
</dbReference>
<comment type="caution">
    <text evidence="7">The sequence shown here is derived from an EMBL/GenBank/DDBJ whole genome shotgun (WGS) entry which is preliminary data.</text>
</comment>
<evidence type="ECO:0000256" key="5">
    <source>
        <dbReference type="SAM" id="SignalP"/>
    </source>
</evidence>
<evidence type="ECO:0000256" key="2">
    <source>
        <dbReference type="ARBA" id="ARBA00022737"/>
    </source>
</evidence>
<dbReference type="SUPFAM" id="SSF69360">
    <property type="entry name" value="Cell wall binding repeat"/>
    <property type="match status" value="1"/>
</dbReference>
<feature type="non-terminal residue" evidence="7">
    <location>
        <position position="527"/>
    </location>
</feature>
<evidence type="ECO:0000259" key="6">
    <source>
        <dbReference type="Pfam" id="PF06458"/>
    </source>
</evidence>
<sequence length="527" mass="57830">MKMHKKLYKAGKNWLVATIMTGAAVMTFSTINAHADQVMPGANSQPQASAVAQVQGSSANSQSQPVAQQANVKVAATIDNNQNLQQRINQVQQSVDQQTQVVKQQQAMVDQAWNDYSQKINQSVAIDDEVKSTSQAYNNQKAQADTLYDQYNSLYEKEMAIKAQQGQVQQGSQYQSLLQQAKTLCPGYYTGTYSEKLQSVDDLQKNNLAQYNQFESLQKQMTDLLGNLPTQFSQAIDAAMMAFNKWKTVNDALENGSARQAYRDALAKQRDSSAATQAANLVWNNAKQKLDQDQAQLATLTAQLTALKQQLHEQTLSCTVTYVDAQGRTVGTEVLSGKDGQTFTSADLHLPVNYQLATGTAVSITLNAQTTAVTVNVVSTPAKVVHVTVNFVDAQSQQQLGSQVLTGQPGQQFTDHDLTIPAGYVFDNPSQGAFVITIGEQDDSTTIYLTRQQVKKTGFQHEDGGVFYYDQDGNRVMGEQVIDGHTYFFNPKANGLMATGIAEEKMGDPYYLFNDQGQKQGAGEHLY</sequence>
<feature type="signal peptide" evidence="5">
    <location>
        <begin position="1"/>
        <end position="35"/>
    </location>
</feature>
<dbReference type="EMBL" id="DXGK01000030">
    <property type="protein sequence ID" value="HIW70060.1"/>
    <property type="molecule type" value="Genomic_DNA"/>
</dbReference>
<evidence type="ECO:0000313" key="8">
    <source>
        <dbReference type="Proteomes" id="UP000886878"/>
    </source>
</evidence>
<dbReference type="AlphaFoldDB" id="A0A9D1QPY4"/>
<dbReference type="NCBIfam" id="TIGR03715">
    <property type="entry name" value="KxYKxGKxW"/>
    <property type="match status" value="1"/>
</dbReference>
<feature type="region of interest" description="Disordered" evidence="4">
    <location>
        <begin position="41"/>
        <end position="66"/>
    </location>
</feature>
<keyword evidence="2" id="KW-0677">Repeat</keyword>
<protein>
    <submittedName>
        <fullName evidence="7">KxYKxGKxW signal peptide domain-containing protein</fullName>
    </submittedName>
</protein>
<feature type="domain" description="MucBP" evidence="6">
    <location>
        <begin position="319"/>
        <end position="374"/>
    </location>
</feature>
<keyword evidence="1 5" id="KW-0732">Signal</keyword>
<name>A0A9D1QPY4_9LACO</name>
<feature type="chain" id="PRO_5039609176" evidence="5">
    <location>
        <begin position="36"/>
        <end position="527"/>
    </location>
</feature>
<proteinExistence type="predicted"/>
<evidence type="ECO:0000256" key="3">
    <source>
        <dbReference type="SAM" id="Coils"/>
    </source>
</evidence>
<feature type="compositionally biased region" description="Low complexity" evidence="4">
    <location>
        <begin position="42"/>
        <end position="64"/>
    </location>
</feature>
<feature type="domain" description="MucBP" evidence="6">
    <location>
        <begin position="387"/>
        <end position="433"/>
    </location>
</feature>
<evidence type="ECO:0000256" key="4">
    <source>
        <dbReference type="SAM" id="MobiDB-lite"/>
    </source>
</evidence>
<keyword evidence="3" id="KW-0175">Coiled coil</keyword>
<dbReference type="Gene3D" id="2.10.270.10">
    <property type="entry name" value="Cholin Binding"/>
    <property type="match status" value="1"/>
</dbReference>
<feature type="coiled-coil region" evidence="3">
    <location>
        <begin position="283"/>
        <end position="310"/>
    </location>
</feature>
<evidence type="ECO:0000313" key="7">
    <source>
        <dbReference type="EMBL" id="HIW70060.1"/>
    </source>
</evidence>
<dbReference type="Pfam" id="PF06458">
    <property type="entry name" value="MucBP"/>
    <property type="match status" value="2"/>
</dbReference>
<dbReference type="InterPro" id="IPR009459">
    <property type="entry name" value="MucBP_dom"/>
</dbReference>
<accession>A0A9D1QPY4</accession>
<feature type="coiled-coil region" evidence="3">
    <location>
        <begin position="67"/>
        <end position="101"/>
    </location>
</feature>
<gene>
    <name evidence="7" type="ORF">H9876_01575</name>
</gene>
<dbReference type="Proteomes" id="UP000886878">
    <property type="component" value="Unassembled WGS sequence"/>
</dbReference>
<reference evidence="7" key="1">
    <citation type="journal article" date="2021" name="PeerJ">
        <title>Extensive microbial diversity within the chicken gut microbiome revealed by metagenomics and culture.</title>
        <authorList>
            <person name="Gilroy R."/>
            <person name="Ravi A."/>
            <person name="Getino M."/>
            <person name="Pursley I."/>
            <person name="Horton D.L."/>
            <person name="Alikhan N.F."/>
            <person name="Baker D."/>
            <person name="Gharbi K."/>
            <person name="Hall N."/>
            <person name="Watson M."/>
            <person name="Adriaenssens E.M."/>
            <person name="Foster-Nyarko E."/>
            <person name="Jarju S."/>
            <person name="Secka A."/>
            <person name="Antonio M."/>
            <person name="Oren A."/>
            <person name="Chaudhuri R.R."/>
            <person name="La Ragione R."/>
            <person name="Hildebrand F."/>
            <person name="Pallen M.J."/>
        </authorList>
    </citation>
    <scope>NUCLEOTIDE SEQUENCE</scope>
    <source>
        <strain evidence="7">ChiHejej3B27-2180</strain>
    </source>
</reference>
<organism evidence="7 8">
    <name type="scientific">Candidatus Limosilactobacillus merdipullorum</name>
    <dbReference type="NCBI Taxonomy" id="2838653"/>
    <lineage>
        <taxon>Bacteria</taxon>
        <taxon>Bacillati</taxon>
        <taxon>Bacillota</taxon>
        <taxon>Bacilli</taxon>
        <taxon>Lactobacillales</taxon>
        <taxon>Lactobacillaceae</taxon>
        <taxon>Limosilactobacillus</taxon>
    </lineage>
</organism>
<dbReference type="InterPro" id="IPR022263">
    <property type="entry name" value="KxYKxGKxW"/>
</dbReference>
<reference evidence="7" key="2">
    <citation type="submission" date="2021-04" db="EMBL/GenBank/DDBJ databases">
        <authorList>
            <person name="Gilroy R."/>
        </authorList>
    </citation>
    <scope>NUCLEOTIDE SEQUENCE</scope>
    <source>
        <strain evidence="7">ChiHejej3B27-2180</strain>
    </source>
</reference>
<evidence type="ECO:0000256" key="1">
    <source>
        <dbReference type="ARBA" id="ARBA00022729"/>
    </source>
</evidence>